<keyword evidence="3" id="KW-0238">DNA-binding</keyword>
<dbReference type="AlphaFoldDB" id="A0A9R1UZT9"/>
<evidence type="ECO:0000256" key="4">
    <source>
        <dbReference type="ARBA" id="ARBA00023163"/>
    </source>
</evidence>
<dbReference type="SUPFAM" id="SSF47459">
    <property type="entry name" value="HLH, helix-loop-helix DNA-binding domain"/>
    <property type="match status" value="1"/>
</dbReference>
<dbReference type="GO" id="GO:0010218">
    <property type="term" value="P:response to far red light"/>
    <property type="evidence" value="ECO:0007669"/>
    <property type="project" value="EnsemblPlants"/>
</dbReference>
<gene>
    <name evidence="8" type="ORF">LSAT_V11C700346420</name>
</gene>
<evidence type="ECO:0000313" key="9">
    <source>
        <dbReference type="Proteomes" id="UP000235145"/>
    </source>
</evidence>
<sequence>MNQCVPSWDLEDINRNQNVFKLDYEVAELTWENGQLAMHELGHRRVPSKSHSTTSTLPKYTWDKPRAAETLEAIVDQAKLQPYSKYQVAVNDEEVVPWLQHRIPTIATGSVNASGTMTSDALVPSSNGNNRTDEQSAQVHRSIKSAHDTGCSTRVGSCSGAQSAFFDRRMGQGGGSTTVAAHEWSSCRDQSASIGSETFAATDTYDGDLGGSRLTSTTGSPQNTSSGKDYSRSTSPDDSLFLCRPHQPEANGGREKRKVKAKPSISNKRRRTAAIHNQSERKRRDKINQRMNTLQKLVPNSSKTDKASMLDEVIEYVKQLQAHVHMMSKMNMSSMMMPLAMQQQQMQMAMMNSMGMGMGMGMGVGGMMDMNTICSNFPVGFHPSTFMHMPSWNHHPTDQVTNTAPMAAANPMSAFLACRSQPITMDAYGRMTALYQHMQNQTCGPLPKN</sequence>
<dbReference type="GO" id="GO:0009567">
    <property type="term" value="P:double fertilization forming a zygote and endosperm"/>
    <property type="evidence" value="ECO:0007669"/>
    <property type="project" value="EnsemblPlants"/>
</dbReference>
<comment type="subcellular location">
    <subcellularLocation>
        <location evidence="1">Nucleus</location>
    </subcellularLocation>
</comment>
<dbReference type="Gramene" id="rna-gnl|WGS:NBSK|LSAT_7X10141_mrna">
    <property type="protein sequence ID" value="cds-PLY91595.1"/>
    <property type="gene ID" value="gene-LSAT_7X10141"/>
</dbReference>
<feature type="region of interest" description="Disordered" evidence="6">
    <location>
        <begin position="117"/>
        <end position="156"/>
    </location>
</feature>
<evidence type="ECO:0000256" key="3">
    <source>
        <dbReference type="ARBA" id="ARBA00023125"/>
    </source>
</evidence>
<dbReference type="GO" id="GO:0003700">
    <property type="term" value="F:DNA-binding transcription factor activity"/>
    <property type="evidence" value="ECO:0007669"/>
    <property type="project" value="EnsemblPlants"/>
</dbReference>
<keyword evidence="5" id="KW-0539">Nucleus</keyword>
<dbReference type="GO" id="GO:0005634">
    <property type="term" value="C:nucleus"/>
    <property type="evidence" value="ECO:0000318"/>
    <property type="project" value="GO_Central"/>
</dbReference>
<feature type="compositionally biased region" description="Polar residues" evidence="6">
    <location>
        <begin position="213"/>
        <end position="237"/>
    </location>
</feature>
<dbReference type="InterPro" id="IPR031066">
    <property type="entry name" value="bHLH_ALC-like_plant"/>
</dbReference>
<reference evidence="8 9" key="1">
    <citation type="journal article" date="2017" name="Nat. Commun.">
        <title>Genome assembly with in vitro proximity ligation data and whole-genome triplication in lettuce.</title>
        <authorList>
            <person name="Reyes-Chin-Wo S."/>
            <person name="Wang Z."/>
            <person name="Yang X."/>
            <person name="Kozik A."/>
            <person name="Arikit S."/>
            <person name="Song C."/>
            <person name="Xia L."/>
            <person name="Froenicke L."/>
            <person name="Lavelle D.O."/>
            <person name="Truco M.J."/>
            <person name="Xia R."/>
            <person name="Zhu S."/>
            <person name="Xu C."/>
            <person name="Xu H."/>
            <person name="Xu X."/>
            <person name="Cox K."/>
            <person name="Korf I."/>
            <person name="Meyers B.C."/>
            <person name="Michelmore R.W."/>
        </authorList>
    </citation>
    <scope>NUCLEOTIDE SEQUENCE [LARGE SCALE GENOMIC DNA]</scope>
    <source>
        <strain evidence="9">cv. Salinas</strain>
        <tissue evidence="8">Seedlings</tissue>
    </source>
</reference>
<protein>
    <recommendedName>
        <fullName evidence="7">BHLH domain-containing protein</fullName>
    </recommendedName>
</protein>
<comment type="caution">
    <text evidence="8">The sequence shown here is derived from an EMBL/GenBank/DDBJ whole genome shotgun (WGS) entry which is preliminary data.</text>
</comment>
<evidence type="ECO:0000256" key="6">
    <source>
        <dbReference type="SAM" id="MobiDB-lite"/>
    </source>
</evidence>
<dbReference type="Gene3D" id="4.10.280.10">
    <property type="entry name" value="Helix-loop-helix DNA-binding domain"/>
    <property type="match status" value="1"/>
</dbReference>
<dbReference type="Proteomes" id="UP000235145">
    <property type="component" value="Unassembled WGS sequence"/>
</dbReference>
<evidence type="ECO:0000256" key="2">
    <source>
        <dbReference type="ARBA" id="ARBA00023015"/>
    </source>
</evidence>
<dbReference type="GO" id="GO:0009845">
    <property type="term" value="P:seed germination"/>
    <property type="evidence" value="ECO:0007669"/>
    <property type="project" value="EnsemblPlants"/>
</dbReference>
<dbReference type="PROSITE" id="PS50888">
    <property type="entry name" value="BHLH"/>
    <property type="match status" value="1"/>
</dbReference>
<dbReference type="GO" id="GO:0009753">
    <property type="term" value="P:response to jasmonic acid"/>
    <property type="evidence" value="ECO:0007669"/>
    <property type="project" value="EnsemblPlants"/>
</dbReference>
<dbReference type="SMART" id="SM00353">
    <property type="entry name" value="HLH"/>
    <property type="match status" value="1"/>
</dbReference>
<dbReference type="OrthoDB" id="71302at2759"/>
<dbReference type="GO" id="GO:0009637">
    <property type="term" value="P:response to blue light"/>
    <property type="evidence" value="ECO:0007669"/>
    <property type="project" value="EnsemblPlants"/>
</dbReference>
<dbReference type="PANTHER" id="PTHR45855">
    <property type="entry name" value="TRANSCRIPTION FACTOR PIF1-RELATED"/>
    <property type="match status" value="1"/>
</dbReference>
<dbReference type="InterPro" id="IPR047265">
    <property type="entry name" value="PIF1-like_bHLH"/>
</dbReference>
<dbReference type="GO" id="GO:0009704">
    <property type="term" value="P:de-etiolation"/>
    <property type="evidence" value="ECO:0007669"/>
    <property type="project" value="EnsemblPlants"/>
</dbReference>
<evidence type="ECO:0000259" key="7">
    <source>
        <dbReference type="PROSITE" id="PS50888"/>
    </source>
</evidence>
<evidence type="ECO:0000256" key="5">
    <source>
        <dbReference type="ARBA" id="ARBA00023242"/>
    </source>
</evidence>
<dbReference type="PANTHER" id="PTHR45855:SF23">
    <property type="entry name" value="TRANSCRIPTION FACTOR MEE8-RELATED"/>
    <property type="match status" value="1"/>
</dbReference>
<dbReference type="InterPro" id="IPR011598">
    <property type="entry name" value="bHLH_dom"/>
</dbReference>
<dbReference type="EMBL" id="NBSK02000007">
    <property type="protein sequence ID" value="KAJ0196876.1"/>
    <property type="molecule type" value="Genomic_DNA"/>
</dbReference>
<keyword evidence="2" id="KW-0805">Transcription regulation</keyword>
<feature type="compositionally biased region" description="Polar residues" evidence="6">
    <location>
        <begin position="117"/>
        <end position="139"/>
    </location>
</feature>
<keyword evidence="9" id="KW-1185">Reference proteome</keyword>
<proteinExistence type="predicted"/>
<feature type="domain" description="BHLH" evidence="7">
    <location>
        <begin position="271"/>
        <end position="320"/>
    </location>
</feature>
<organism evidence="8 9">
    <name type="scientific">Lactuca sativa</name>
    <name type="common">Garden lettuce</name>
    <dbReference type="NCBI Taxonomy" id="4236"/>
    <lineage>
        <taxon>Eukaryota</taxon>
        <taxon>Viridiplantae</taxon>
        <taxon>Streptophyta</taxon>
        <taxon>Embryophyta</taxon>
        <taxon>Tracheophyta</taxon>
        <taxon>Spermatophyta</taxon>
        <taxon>Magnoliopsida</taxon>
        <taxon>eudicotyledons</taxon>
        <taxon>Gunneridae</taxon>
        <taxon>Pentapetalae</taxon>
        <taxon>asterids</taxon>
        <taxon>campanulids</taxon>
        <taxon>Asterales</taxon>
        <taxon>Asteraceae</taxon>
        <taxon>Cichorioideae</taxon>
        <taxon>Cichorieae</taxon>
        <taxon>Lactucinae</taxon>
        <taxon>Lactuca</taxon>
    </lineage>
</organism>
<accession>A0A9R1UZT9</accession>
<name>A0A9R1UZT9_LACSA</name>
<dbReference type="GO" id="GO:0043565">
    <property type="term" value="F:sequence-specific DNA binding"/>
    <property type="evidence" value="ECO:0007669"/>
    <property type="project" value="EnsemblPlants"/>
</dbReference>
<dbReference type="CDD" id="cd11445">
    <property type="entry name" value="bHLH_AtPIF_like"/>
    <property type="match status" value="1"/>
</dbReference>
<dbReference type="InterPro" id="IPR036638">
    <property type="entry name" value="HLH_DNA-bd_sf"/>
</dbReference>
<dbReference type="GO" id="GO:0006351">
    <property type="term" value="P:DNA-templated transcription"/>
    <property type="evidence" value="ECO:0007669"/>
    <property type="project" value="EnsemblPlants"/>
</dbReference>
<feature type="compositionally biased region" description="Basic residues" evidence="6">
    <location>
        <begin position="255"/>
        <end position="273"/>
    </location>
</feature>
<dbReference type="Pfam" id="PF00010">
    <property type="entry name" value="HLH"/>
    <property type="match status" value="1"/>
</dbReference>
<evidence type="ECO:0000313" key="8">
    <source>
        <dbReference type="EMBL" id="KAJ0196876.1"/>
    </source>
</evidence>
<dbReference type="GO" id="GO:0046983">
    <property type="term" value="F:protein dimerization activity"/>
    <property type="evidence" value="ECO:0007669"/>
    <property type="project" value="InterPro"/>
</dbReference>
<keyword evidence="4" id="KW-0804">Transcription</keyword>
<feature type="region of interest" description="Disordered" evidence="6">
    <location>
        <begin position="204"/>
        <end position="285"/>
    </location>
</feature>
<dbReference type="GO" id="GO:0009959">
    <property type="term" value="P:negative gravitropism"/>
    <property type="evidence" value="ECO:0007669"/>
    <property type="project" value="EnsemblPlants"/>
</dbReference>
<dbReference type="FunFam" id="4.10.280.10:FF:000059">
    <property type="entry name" value="transcription factor UNE10 isoform X1"/>
    <property type="match status" value="1"/>
</dbReference>
<evidence type="ECO:0000256" key="1">
    <source>
        <dbReference type="ARBA" id="ARBA00004123"/>
    </source>
</evidence>
<dbReference type="GO" id="GO:0010187">
    <property type="term" value="P:negative regulation of seed germination"/>
    <property type="evidence" value="ECO:0007669"/>
    <property type="project" value="EnsemblPlants"/>
</dbReference>